<evidence type="ECO:0000313" key="9">
    <source>
        <dbReference type="Proteomes" id="UP000233375"/>
    </source>
</evidence>
<dbReference type="InterPro" id="IPR051907">
    <property type="entry name" value="DoxX-like_oxidoreductase"/>
</dbReference>
<dbReference type="Proteomes" id="UP000233375">
    <property type="component" value="Unassembled WGS sequence"/>
</dbReference>
<keyword evidence="9" id="KW-1185">Reference proteome</keyword>
<evidence type="ECO:0000256" key="2">
    <source>
        <dbReference type="ARBA" id="ARBA00006679"/>
    </source>
</evidence>
<evidence type="ECO:0000256" key="5">
    <source>
        <dbReference type="ARBA" id="ARBA00022989"/>
    </source>
</evidence>
<keyword evidence="5 7" id="KW-1133">Transmembrane helix</keyword>
<name>A0A2N0Z1E1_9BACI</name>
<dbReference type="OrthoDB" id="886570at2"/>
<organism evidence="8 9">
    <name type="scientific">Niallia nealsonii</name>
    <dbReference type="NCBI Taxonomy" id="115979"/>
    <lineage>
        <taxon>Bacteria</taxon>
        <taxon>Bacillati</taxon>
        <taxon>Bacillota</taxon>
        <taxon>Bacilli</taxon>
        <taxon>Bacillales</taxon>
        <taxon>Bacillaceae</taxon>
        <taxon>Niallia</taxon>
    </lineage>
</organism>
<protein>
    <submittedName>
        <fullName evidence="8">Oxidoreductase</fullName>
    </submittedName>
</protein>
<evidence type="ECO:0000256" key="6">
    <source>
        <dbReference type="ARBA" id="ARBA00023136"/>
    </source>
</evidence>
<sequence length="134" mass="14448">MFTLQPIGTLFIRFVLGIIFFMHGLTKMQNGIENTAGFFTSLGLPGFSAYLVAGIELIGGLLIIIGLGTRIIAVLFAAIMLGAILMVNGSNGFVGGYEFELSLLAMSLFLVFNQAQVFALDNILPFYKSKQQSA</sequence>
<feature type="transmembrane region" description="Helical" evidence="7">
    <location>
        <begin position="7"/>
        <end position="26"/>
    </location>
</feature>
<feature type="transmembrane region" description="Helical" evidence="7">
    <location>
        <begin position="101"/>
        <end position="120"/>
    </location>
</feature>
<dbReference type="EMBL" id="PISE01000025">
    <property type="protein sequence ID" value="PKG23332.1"/>
    <property type="molecule type" value="Genomic_DNA"/>
</dbReference>
<evidence type="ECO:0000256" key="4">
    <source>
        <dbReference type="ARBA" id="ARBA00022692"/>
    </source>
</evidence>
<feature type="transmembrane region" description="Helical" evidence="7">
    <location>
        <begin position="46"/>
        <end position="64"/>
    </location>
</feature>
<dbReference type="Pfam" id="PF07681">
    <property type="entry name" value="DoxX"/>
    <property type="match status" value="1"/>
</dbReference>
<keyword evidence="6 7" id="KW-0472">Membrane</keyword>
<comment type="similarity">
    <text evidence="2">Belongs to the DoxX family.</text>
</comment>
<evidence type="ECO:0000256" key="7">
    <source>
        <dbReference type="SAM" id="Phobius"/>
    </source>
</evidence>
<dbReference type="InterPro" id="IPR032808">
    <property type="entry name" value="DoxX"/>
</dbReference>
<evidence type="ECO:0000256" key="3">
    <source>
        <dbReference type="ARBA" id="ARBA00022475"/>
    </source>
</evidence>
<proteinExistence type="inferred from homology"/>
<comment type="subcellular location">
    <subcellularLocation>
        <location evidence="1">Cell membrane</location>
        <topology evidence="1">Multi-pass membrane protein</topology>
    </subcellularLocation>
</comment>
<dbReference type="PANTHER" id="PTHR33452">
    <property type="entry name" value="OXIDOREDUCTASE CATD-RELATED"/>
    <property type="match status" value="1"/>
</dbReference>
<keyword evidence="3" id="KW-1003">Cell membrane</keyword>
<comment type="caution">
    <text evidence="8">The sequence shown here is derived from an EMBL/GenBank/DDBJ whole genome shotgun (WGS) entry which is preliminary data.</text>
</comment>
<evidence type="ECO:0000256" key="1">
    <source>
        <dbReference type="ARBA" id="ARBA00004651"/>
    </source>
</evidence>
<dbReference type="RefSeq" id="WP_101177438.1">
    <property type="nucleotide sequence ID" value="NZ_PISE01000025.1"/>
</dbReference>
<dbReference type="GO" id="GO:0005886">
    <property type="term" value="C:plasma membrane"/>
    <property type="evidence" value="ECO:0007669"/>
    <property type="project" value="UniProtKB-SubCell"/>
</dbReference>
<keyword evidence="4 7" id="KW-0812">Transmembrane</keyword>
<evidence type="ECO:0000313" key="8">
    <source>
        <dbReference type="EMBL" id="PKG23332.1"/>
    </source>
</evidence>
<reference evidence="8 9" key="1">
    <citation type="journal article" date="2003" name="Int. J. Syst. Evol. Microbiol.">
        <title>Bacillus nealsonii sp. nov., isolated from a spacecraft-assembly facility, whose spores are gamma-radiation resistant.</title>
        <authorList>
            <person name="Venkateswaran K."/>
            <person name="Kempf M."/>
            <person name="Chen F."/>
            <person name="Satomi M."/>
            <person name="Nicholson W."/>
            <person name="Kern R."/>
        </authorList>
    </citation>
    <scope>NUCLEOTIDE SEQUENCE [LARGE SCALE GENOMIC DNA]</scope>
    <source>
        <strain evidence="8 9">FO-92</strain>
    </source>
</reference>
<feature type="transmembrane region" description="Helical" evidence="7">
    <location>
        <begin position="71"/>
        <end position="89"/>
    </location>
</feature>
<dbReference type="PANTHER" id="PTHR33452:SF1">
    <property type="entry name" value="INNER MEMBRANE PROTEIN YPHA-RELATED"/>
    <property type="match status" value="1"/>
</dbReference>
<accession>A0A2N0Z1E1</accession>
<dbReference type="AlphaFoldDB" id="A0A2N0Z1E1"/>
<gene>
    <name evidence="8" type="ORF">CWS01_11975</name>
</gene>